<name>A0AAE3EYZ7_9FLAO</name>
<feature type="compositionally biased region" description="Basic and acidic residues" evidence="1">
    <location>
        <begin position="1"/>
        <end position="15"/>
    </location>
</feature>
<sequence>MCRPTDGHCEEERRSNPMKGGVTQRITAYGVRKEREEQIASVMLPSQ</sequence>
<gene>
    <name evidence="2" type="ORF">K8352_15685</name>
</gene>
<dbReference type="EMBL" id="JAIRBC010000026">
    <property type="protein sequence ID" value="MCG2462201.1"/>
    <property type="molecule type" value="Genomic_DNA"/>
</dbReference>
<evidence type="ECO:0000256" key="1">
    <source>
        <dbReference type="SAM" id="MobiDB-lite"/>
    </source>
</evidence>
<proteinExistence type="predicted"/>
<accession>A0AAE3EYZ7</accession>
<reference evidence="2" key="1">
    <citation type="submission" date="2023-02" db="EMBL/GenBank/DDBJ databases">
        <title>Genome of Flavobacteriaceae gen. nov. sp. strain F89.</title>
        <authorList>
            <person name="Wang Y."/>
        </authorList>
    </citation>
    <scope>NUCLEOTIDE SEQUENCE</scope>
    <source>
        <strain evidence="2">F89</strain>
    </source>
</reference>
<protein>
    <submittedName>
        <fullName evidence="2">Uncharacterized protein</fullName>
    </submittedName>
</protein>
<feature type="region of interest" description="Disordered" evidence="1">
    <location>
        <begin position="1"/>
        <end position="21"/>
    </location>
</feature>
<dbReference type="RefSeq" id="WP_317903341.1">
    <property type="nucleotide sequence ID" value="NZ_JAIRBC010000026.1"/>
</dbReference>
<dbReference type="AlphaFoldDB" id="A0AAE3EYZ7"/>
<comment type="caution">
    <text evidence="2">The sequence shown here is derived from an EMBL/GenBank/DDBJ whole genome shotgun (WGS) entry which is preliminary data.</text>
</comment>
<dbReference type="Proteomes" id="UP001200642">
    <property type="component" value="Unassembled WGS sequence"/>
</dbReference>
<evidence type="ECO:0000313" key="3">
    <source>
        <dbReference type="Proteomes" id="UP001200642"/>
    </source>
</evidence>
<organism evidence="2 3">
    <name type="scientific">Cerina litoralis</name>
    <dbReference type="NCBI Taxonomy" id="2874477"/>
    <lineage>
        <taxon>Bacteria</taxon>
        <taxon>Pseudomonadati</taxon>
        <taxon>Bacteroidota</taxon>
        <taxon>Flavobacteriia</taxon>
        <taxon>Flavobacteriales</taxon>
        <taxon>Flavobacteriaceae</taxon>
        <taxon>Cerina</taxon>
    </lineage>
</organism>
<evidence type="ECO:0000313" key="2">
    <source>
        <dbReference type="EMBL" id="MCG2462201.1"/>
    </source>
</evidence>
<keyword evidence="3" id="KW-1185">Reference proteome</keyword>